<organism evidence="2">
    <name type="scientific">marine metagenome</name>
    <dbReference type="NCBI Taxonomy" id="408172"/>
    <lineage>
        <taxon>unclassified sequences</taxon>
        <taxon>metagenomes</taxon>
        <taxon>ecological metagenomes</taxon>
    </lineage>
</organism>
<dbReference type="PANTHER" id="PTHR43713:SF3">
    <property type="entry name" value="GLUTAMATE-1-SEMIALDEHYDE 2,1-AMINOMUTASE 1, CHLOROPLASTIC-RELATED"/>
    <property type="match status" value="1"/>
</dbReference>
<dbReference type="InterPro" id="IPR005814">
    <property type="entry name" value="Aminotrans_3"/>
</dbReference>
<dbReference type="InterPro" id="IPR015421">
    <property type="entry name" value="PyrdxlP-dep_Trfase_major"/>
</dbReference>
<dbReference type="GO" id="GO:0008483">
    <property type="term" value="F:transaminase activity"/>
    <property type="evidence" value="ECO:0007669"/>
    <property type="project" value="InterPro"/>
</dbReference>
<sequence length="122" mass="12994">MVRFVNSGTEATMSAIRLARAYTGRNIIIKFEGCYHGHGDSFLTKAGSGVADLDESSSSGVPNSIISHTITLPYNDAESVKNIFLSYGGKIAAVIIEPISGNMGVILPVEGFLETLRNVTDK</sequence>
<dbReference type="Pfam" id="PF00202">
    <property type="entry name" value="Aminotran_3"/>
    <property type="match status" value="1"/>
</dbReference>
<evidence type="ECO:0000313" key="2">
    <source>
        <dbReference type="EMBL" id="SVD35717.1"/>
    </source>
</evidence>
<feature type="non-terminal residue" evidence="2">
    <location>
        <position position="122"/>
    </location>
</feature>
<reference evidence="2" key="1">
    <citation type="submission" date="2018-05" db="EMBL/GenBank/DDBJ databases">
        <authorList>
            <person name="Lanie J.A."/>
            <person name="Ng W.-L."/>
            <person name="Kazmierczak K.M."/>
            <person name="Andrzejewski T.M."/>
            <person name="Davidsen T.M."/>
            <person name="Wayne K.J."/>
            <person name="Tettelin H."/>
            <person name="Glass J.I."/>
            <person name="Rusch D."/>
            <person name="Podicherti R."/>
            <person name="Tsui H.-C.T."/>
            <person name="Winkler M.E."/>
        </authorList>
    </citation>
    <scope>NUCLEOTIDE SEQUENCE</scope>
</reference>
<dbReference type="InterPro" id="IPR015424">
    <property type="entry name" value="PyrdxlP-dep_Trfase"/>
</dbReference>
<accession>A0A382UNQ4</accession>
<dbReference type="SUPFAM" id="SSF53383">
    <property type="entry name" value="PLP-dependent transferases"/>
    <property type="match status" value="1"/>
</dbReference>
<dbReference type="AlphaFoldDB" id="A0A382UNQ4"/>
<proteinExistence type="predicted"/>
<dbReference type="Gene3D" id="3.40.640.10">
    <property type="entry name" value="Type I PLP-dependent aspartate aminotransferase-like (Major domain)"/>
    <property type="match status" value="1"/>
</dbReference>
<dbReference type="GO" id="GO:0030170">
    <property type="term" value="F:pyridoxal phosphate binding"/>
    <property type="evidence" value="ECO:0007669"/>
    <property type="project" value="InterPro"/>
</dbReference>
<gene>
    <name evidence="2" type="ORF">METZ01_LOCUS388571</name>
</gene>
<evidence type="ECO:0008006" key="3">
    <source>
        <dbReference type="Google" id="ProtNLM"/>
    </source>
</evidence>
<dbReference type="EMBL" id="UINC01145532">
    <property type="protein sequence ID" value="SVD35717.1"/>
    <property type="molecule type" value="Genomic_DNA"/>
</dbReference>
<name>A0A382UNQ4_9ZZZZ</name>
<protein>
    <recommendedName>
        <fullName evidence="3">Glutamate-1-semialdehyde 2,1-aminomutase</fullName>
    </recommendedName>
</protein>
<evidence type="ECO:0000256" key="1">
    <source>
        <dbReference type="ARBA" id="ARBA00001933"/>
    </source>
</evidence>
<comment type="cofactor">
    <cofactor evidence="1">
        <name>pyridoxal 5'-phosphate</name>
        <dbReference type="ChEBI" id="CHEBI:597326"/>
    </cofactor>
</comment>
<dbReference type="PANTHER" id="PTHR43713">
    <property type="entry name" value="GLUTAMATE-1-SEMIALDEHYDE 2,1-AMINOMUTASE"/>
    <property type="match status" value="1"/>
</dbReference>